<keyword evidence="1" id="KW-1133">Transmembrane helix</keyword>
<name>A0A224Y747_9ACAR</name>
<dbReference type="AlphaFoldDB" id="A0A224Y747"/>
<organism evidence="2">
    <name type="scientific">Rhipicephalus zambeziensis</name>
    <dbReference type="NCBI Taxonomy" id="60191"/>
    <lineage>
        <taxon>Eukaryota</taxon>
        <taxon>Metazoa</taxon>
        <taxon>Ecdysozoa</taxon>
        <taxon>Arthropoda</taxon>
        <taxon>Chelicerata</taxon>
        <taxon>Arachnida</taxon>
        <taxon>Acari</taxon>
        <taxon>Parasitiformes</taxon>
        <taxon>Ixodida</taxon>
        <taxon>Ixodoidea</taxon>
        <taxon>Ixodidae</taxon>
        <taxon>Rhipicephalinae</taxon>
        <taxon>Rhipicephalus</taxon>
        <taxon>Rhipicephalus</taxon>
    </lineage>
</organism>
<protein>
    <submittedName>
        <fullName evidence="2">Uncharacterized protein</fullName>
    </submittedName>
</protein>
<keyword evidence="1" id="KW-0472">Membrane</keyword>
<feature type="transmembrane region" description="Helical" evidence="1">
    <location>
        <begin position="65"/>
        <end position="84"/>
    </location>
</feature>
<dbReference type="EMBL" id="GFPF01002250">
    <property type="protein sequence ID" value="MAA13396.1"/>
    <property type="molecule type" value="Transcribed_RNA"/>
</dbReference>
<evidence type="ECO:0000313" key="2">
    <source>
        <dbReference type="EMBL" id="MAA13396.1"/>
    </source>
</evidence>
<proteinExistence type="predicted"/>
<keyword evidence="1" id="KW-0812">Transmembrane</keyword>
<accession>A0A224Y747</accession>
<sequence length="102" mass="11226">MLQIDKSKDLLIYTCISSATDAAASVHSKSVLPHETRWQRFTQPCKLHKAVCAHLVCAEVRSPHVVSALCFTPLFPFTFIFLLLPSVGVRCEHGALSYGAVL</sequence>
<reference evidence="2" key="1">
    <citation type="journal article" date="2017" name="Parasit. Vectors">
        <title>Sialotranscriptomics of Rhipicephalus zambeziensis reveals intricate expression profiles of secretory proteins and suggests tight temporal transcriptional regulation during blood-feeding.</title>
        <authorList>
            <person name="de Castro M.H."/>
            <person name="de Klerk D."/>
            <person name="Pienaar R."/>
            <person name="Rees D.J.G."/>
            <person name="Mans B.J."/>
        </authorList>
    </citation>
    <scope>NUCLEOTIDE SEQUENCE</scope>
    <source>
        <tissue evidence="2">Salivary glands</tissue>
    </source>
</reference>
<evidence type="ECO:0000256" key="1">
    <source>
        <dbReference type="SAM" id="Phobius"/>
    </source>
</evidence>